<dbReference type="EC" id="3.1.26.4" evidence="6 14"/>
<evidence type="ECO:0000259" key="17">
    <source>
        <dbReference type="PROSITE" id="PS51975"/>
    </source>
</evidence>
<comment type="cofactor">
    <cofactor evidence="14 15">
        <name>Mn(2+)</name>
        <dbReference type="ChEBI" id="CHEBI:29035"/>
    </cofactor>
    <cofactor evidence="14 15">
        <name>Mg(2+)</name>
        <dbReference type="ChEBI" id="CHEBI:18420"/>
    </cofactor>
    <text evidence="14 15">Manganese or magnesium. Binds 1 divalent metal ion per monomer in the absence of substrate. May bind a second metal ion after substrate binding.</text>
</comment>
<keyword evidence="11 14" id="KW-0255">Endonuclease</keyword>
<evidence type="ECO:0000256" key="11">
    <source>
        <dbReference type="ARBA" id="ARBA00022759"/>
    </source>
</evidence>
<dbReference type="HAMAP" id="MF_00052_B">
    <property type="entry name" value="RNase_HII_B"/>
    <property type="match status" value="1"/>
</dbReference>
<dbReference type="EMBL" id="FJNE01000002">
    <property type="protein sequence ID" value="CZQ85026.1"/>
    <property type="molecule type" value="Genomic_DNA"/>
</dbReference>
<dbReference type="SUPFAM" id="SSF53098">
    <property type="entry name" value="Ribonuclease H-like"/>
    <property type="match status" value="1"/>
</dbReference>
<evidence type="ECO:0000256" key="16">
    <source>
        <dbReference type="RuleBase" id="RU003515"/>
    </source>
</evidence>
<evidence type="ECO:0000256" key="7">
    <source>
        <dbReference type="ARBA" id="ARBA00019179"/>
    </source>
</evidence>
<comment type="function">
    <text evidence="3 14 16">Endonuclease that specifically degrades the RNA of RNA-DNA hybrids.</text>
</comment>
<dbReference type="GO" id="GO:0030145">
    <property type="term" value="F:manganese ion binding"/>
    <property type="evidence" value="ECO:0007669"/>
    <property type="project" value="UniProtKB-UniRule"/>
</dbReference>
<evidence type="ECO:0000256" key="9">
    <source>
        <dbReference type="ARBA" id="ARBA00022722"/>
    </source>
</evidence>
<evidence type="ECO:0000256" key="12">
    <source>
        <dbReference type="ARBA" id="ARBA00022801"/>
    </source>
</evidence>
<evidence type="ECO:0000256" key="14">
    <source>
        <dbReference type="HAMAP-Rule" id="MF_00052"/>
    </source>
</evidence>
<keyword evidence="9 14" id="KW-0540">Nuclease</keyword>
<evidence type="ECO:0000313" key="18">
    <source>
        <dbReference type="EMBL" id="CZQ85026.1"/>
    </source>
</evidence>
<dbReference type="InterPro" id="IPR001352">
    <property type="entry name" value="RNase_HII/HIII"/>
</dbReference>
<organism evidence="18 19">
    <name type="scientific">Trichococcus palustris</name>
    <dbReference type="NCBI Taxonomy" id="140314"/>
    <lineage>
        <taxon>Bacteria</taxon>
        <taxon>Bacillati</taxon>
        <taxon>Bacillota</taxon>
        <taxon>Bacilli</taxon>
        <taxon>Lactobacillales</taxon>
        <taxon>Carnobacteriaceae</taxon>
        <taxon>Trichococcus</taxon>
    </lineage>
</organism>
<dbReference type="STRING" id="140314.SAMN04488076_10161"/>
<evidence type="ECO:0000256" key="3">
    <source>
        <dbReference type="ARBA" id="ARBA00004065"/>
    </source>
</evidence>
<dbReference type="FunFam" id="3.30.420.10:FF:000006">
    <property type="entry name" value="Ribonuclease HII"/>
    <property type="match status" value="1"/>
</dbReference>
<dbReference type="AlphaFoldDB" id="A0A143YCJ0"/>
<evidence type="ECO:0000256" key="13">
    <source>
        <dbReference type="ARBA" id="ARBA00023211"/>
    </source>
</evidence>
<dbReference type="GO" id="GO:0004523">
    <property type="term" value="F:RNA-DNA hybrid ribonuclease activity"/>
    <property type="evidence" value="ECO:0007669"/>
    <property type="project" value="UniProtKB-UniRule"/>
</dbReference>
<evidence type="ECO:0000256" key="15">
    <source>
        <dbReference type="PROSITE-ProRule" id="PRU01319"/>
    </source>
</evidence>
<proteinExistence type="inferred from homology"/>
<feature type="binding site" evidence="14 15">
    <location>
        <position position="80"/>
    </location>
    <ligand>
        <name>a divalent metal cation</name>
        <dbReference type="ChEBI" id="CHEBI:60240"/>
    </ligand>
</feature>
<evidence type="ECO:0000256" key="1">
    <source>
        <dbReference type="ARBA" id="ARBA00000077"/>
    </source>
</evidence>
<dbReference type="InterPro" id="IPR022898">
    <property type="entry name" value="RNase_HII"/>
</dbReference>
<evidence type="ECO:0000256" key="5">
    <source>
        <dbReference type="ARBA" id="ARBA00007383"/>
    </source>
</evidence>
<dbReference type="GO" id="GO:0032299">
    <property type="term" value="C:ribonuclease H2 complex"/>
    <property type="evidence" value="ECO:0007669"/>
    <property type="project" value="TreeGrafter"/>
</dbReference>
<evidence type="ECO:0000256" key="6">
    <source>
        <dbReference type="ARBA" id="ARBA00012180"/>
    </source>
</evidence>
<comment type="cofactor">
    <cofactor evidence="2">
        <name>Mg(2+)</name>
        <dbReference type="ChEBI" id="CHEBI:18420"/>
    </cofactor>
</comment>
<keyword evidence="19" id="KW-1185">Reference proteome</keyword>
<dbReference type="PROSITE" id="PS51975">
    <property type="entry name" value="RNASE_H_2"/>
    <property type="match status" value="1"/>
</dbReference>
<dbReference type="PANTHER" id="PTHR10954">
    <property type="entry name" value="RIBONUCLEASE H2 SUBUNIT A"/>
    <property type="match status" value="1"/>
</dbReference>
<comment type="catalytic activity">
    <reaction evidence="1 14 15 16">
        <text>Endonucleolytic cleavage to 5'-phosphomonoester.</text>
        <dbReference type="EC" id="3.1.26.4"/>
    </reaction>
</comment>
<evidence type="ECO:0000256" key="2">
    <source>
        <dbReference type="ARBA" id="ARBA00001946"/>
    </source>
</evidence>
<evidence type="ECO:0000256" key="10">
    <source>
        <dbReference type="ARBA" id="ARBA00022723"/>
    </source>
</evidence>
<reference evidence="18 19" key="1">
    <citation type="submission" date="2016-02" db="EMBL/GenBank/DDBJ databases">
        <authorList>
            <person name="Wen L."/>
            <person name="He K."/>
            <person name="Yang H."/>
        </authorList>
    </citation>
    <scope>NUCLEOTIDE SEQUENCE [LARGE SCALE GENOMIC DNA]</scope>
    <source>
        <strain evidence="18">Trichococcus palustris</strain>
    </source>
</reference>
<comment type="similarity">
    <text evidence="5 14 16">Belongs to the RNase HII family.</text>
</comment>
<evidence type="ECO:0000256" key="4">
    <source>
        <dbReference type="ARBA" id="ARBA00004496"/>
    </source>
</evidence>
<dbReference type="InterPro" id="IPR024567">
    <property type="entry name" value="RNase_HII/HIII_dom"/>
</dbReference>
<evidence type="ECO:0000256" key="8">
    <source>
        <dbReference type="ARBA" id="ARBA00022490"/>
    </source>
</evidence>
<evidence type="ECO:0000313" key="19">
    <source>
        <dbReference type="Proteomes" id="UP000242754"/>
    </source>
</evidence>
<dbReference type="NCBIfam" id="NF000595">
    <property type="entry name" value="PRK00015.1-3"/>
    <property type="match status" value="1"/>
</dbReference>
<keyword evidence="13 14" id="KW-0464">Manganese</keyword>
<name>A0A143YCJ0_9LACT</name>
<dbReference type="PANTHER" id="PTHR10954:SF18">
    <property type="entry name" value="RIBONUCLEASE HII"/>
    <property type="match status" value="1"/>
</dbReference>
<dbReference type="InterPro" id="IPR036397">
    <property type="entry name" value="RNaseH_sf"/>
</dbReference>
<dbReference type="CDD" id="cd07182">
    <property type="entry name" value="RNase_HII_bacteria_HII_like"/>
    <property type="match status" value="1"/>
</dbReference>
<dbReference type="OrthoDB" id="9803420at2"/>
<protein>
    <recommendedName>
        <fullName evidence="7 14">Ribonuclease HII</fullName>
        <shortName evidence="14">RNase HII</shortName>
        <ecNumber evidence="6 14">3.1.26.4</ecNumber>
    </recommendedName>
</protein>
<dbReference type="NCBIfam" id="NF000594">
    <property type="entry name" value="PRK00015.1-1"/>
    <property type="match status" value="1"/>
</dbReference>
<dbReference type="Gene3D" id="3.30.420.10">
    <property type="entry name" value="Ribonuclease H-like superfamily/Ribonuclease H"/>
    <property type="match status" value="1"/>
</dbReference>
<keyword evidence="8 14" id="KW-0963">Cytoplasm</keyword>
<dbReference type="RefSeq" id="WP_087031159.1">
    <property type="nucleotide sequence ID" value="NZ_FJNE01000002.1"/>
</dbReference>
<dbReference type="GO" id="GO:0003723">
    <property type="term" value="F:RNA binding"/>
    <property type="evidence" value="ECO:0007669"/>
    <property type="project" value="UniProtKB-UniRule"/>
</dbReference>
<feature type="binding site" evidence="14 15">
    <location>
        <position position="170"/>
    </location>
    <ligand>
        <name>a divalent metal cation</name>
        <dbReference type="ChEBI" id="CHEBI:60240"/>
    </ligand>
</feature>
<sequence length="263" mass="29443">MSKLPTIAEMKELLKHIQTLDDPRWPDIQADARKGVQSAIQSWHKNYQKELALREHQEKMLVFENALRAKGRRFIAGIDEVGRGPLAGPVVAAAVILPDEMPYLPINDSKQLSAKKREHLFQEIMAIADVGIGVISQEVVDQVNIYEATKLAMMQAIANLSIEPDSLLIDAMKLPLPVEQQAIIKGDALSYSIAAASIIAKVYRDRLMTEYANEYPGYGFENNAGYGTKEHLLGLEKYGVTAIHRKTFEPIKSMVRNEKDKKC</sequence>
<feature type="binding site" evidence="14 15">
    <location>
        <position position="79"/>
    </location>
    <ligand>
        <name>a divalent metal cation</name>
        <dbReference type="ChEBI" id="CHEBI:60240"/>
    </ligand>
</feature>
<keyword evidence="12 14" id="KW-0378">Hydrolase</keyword>
<feature type="domain" description="RNase H type-2" evidence="17">
    <location>
        <begin position="73"/>
        <end position="260"/>
    </location>
</feature>
<keyword evidence="10 14" id="KW-0479">Metal-binding</keyword>
<dbReference type="GO" id="GO:0043137">
    <property type="term" value="P:DNA replication, removal of RNA primer"/>
    <property type="evidence" value="ECO:0007669"/>
    <property type="project" value="TreeGrafter"/>
</dbReference>
<dbReference type="Proteomes" id="UP000242754">
    <property type="component" value="Unassembled WGS sequence"/>
</dbReference>
<dbReference type="Pfam" id="PF01351">
    <property type="entry name" value="RNase_HII"/>
    <property type="match status" value="1"/>
</dbReference>
<dbReference type="InterPro" id="IPR012337">
    <property type="entry name" value="RNaseH-like_sf"/>
</dbReference>
<dbReference type="GO" id="GO:0005737">
    <property type="term" value="C:cytoplasm"/>
    <property type="evidence" value="ECO:0007669"/>
    <property type="project" value="UniProtKB-SubCell"/>
</dbReference>
<dbReference type="GO" id="GO:0006298">
    <property type="term" value="P:mismatch repair"/>
    <property type="evidence" value="ECO:0007669"/>
    <property type="project" value="TreeGrafter"/>
</dbReference>
<gene>
    <name evidence="14" type="primary">rnhB</name>
    <name evidence="18" type="ORF">Tpal_577</name>
</gene>
<comment type="subcellular location">
    <subcellularLocation>
        <location evidence="4 14">Cytoplasm</location>
    </subcellularLocation>
</comment>
<accession>A0A143YCJ0</accession>